<feature type="binding site" evidence="2">
    <location>
        <position position="10"/>
    </location>
    <ligand>
        <name>Zn(2+)</name>
        <dbReference type="ChEBI" id="CHEBI:29105"/>
        <label>1</label>
    </ligand>
</feature>
<evidence type="ECO:0000313" key="3">
    <source>
        <dbReference type="EMBL" id="MVX65588.1"/>
    </source>
</evidence>
<dbReference type="CDD" id="cd08770">
    <property type="entry name" value="DAP_dppA_3"/>
    <property type="match status" value="1"/>
</dbReference>
<accession>A0A964W3X2</accession>
<dbReference type="Proteomes" id="UP000656077">
    <property type="component" value="Unassembled WGS sequence"/>
</dbReference>
<keyword evidence="2" id="KW-0862">Zinc</keyword>
<sequence length="266" mass="29424">MKIYISADIEGITGVTDWDETNQNHPDWQAFAKQMTEEVLAAVNGAVKAGAKEIIVKDAHDSGRNIDIKALPEEVKLIRGWTGDPLSMVAGIDESFDALIFIGYHNAGGTITNPLVHTMNVSSVLTIKINDEYASEFLLNAYAGALYKVPVVFVSGDSGLTKEVNKFNSNIVTLGVKDGIGGATINMNPKKAVIETEKLVKEALNKDLDSMKVKSPEEFKVQIEYKDHKVAYKNSFYPGAEFIAPRTVEFKTKEYYEVLRMIHFLT</sequence>
<dbReference type="InterPro" id="IPR027476">
    <property type="entry name" value="DppA_N"/>
</dbReference>
<dbReference type="InterPro" id="IPR036177">
    <property type="entry name" value="Peptidase_M55_sf"/>
</dbReference>
<dbReference type="PIRSF" id="PIRSF015853">
    <property type="entry name" value="Pep_DppA"/>
    <property type="match status" value="1"/>
</dbReference>
<comment type="caution">
    <text evidence="3">The sequence shown here is derived from an EMBL/GenBank/DDBJ whole genome shotgun (WGS) entry which is preliminary data.</text>
</comment>
<name>A0A964W3X2_9CLOT</name>
<feature type="binding site" evidence="2">
    <location>
        <position position="136"/>
    </location>
    <ligand>
        <name>Zn(2+)</name>
        <dbReference type="ChEBI" id="CHEBI:29105"/>
        <label>2</label>
    </ligand>
</feature>
<dbReference type="Gene3D" id="3.40.50.10780">
    <property type="entry name" value="Dipeptide transport protein"/>
    <property type="match status" value="1"/>
</dbReference>
<evidence type="ECO:0000313" key="4">
    <source>
        <dbReference type="Proteomes" id="UP000656077"/>
    </source>
</evidence>
<evidence type="ECO:0000256" key="2">
    <source>
        <dbReference type="PIRSR" id="PIRSR015853-2"/>
    </source>
</evidence>
<dbReference type="AlphaFoldDB" id="A0A964W3X2"/>
<dbReference type="GO" id="GO:0046872">
    <property type="term" value="F:metal ion binding"/>
    <property type="evidence" value="ECO:0007669"/>
    <property type="project" value="UniProtKB-KW"/>
</dbReference>
<dbReference type="EMBL" id="WSRQ01000034">
    <property type="protein sequence ID" value="MVX65588.1"/>
    <property type="molecule type" value="Genomic_DNA"/>
</dbReference>
<dbReference type="Pfam" id="PF04951">
    <property type="entry name" value="Peptidase_M55"/>
    <property type="match status" value="1"/>
</dbReference>
<gene>
    <name evidence="3" type="ORF">GKZ28_18055</name>
</gene>
<keyword evidence="2" id="KW-0479">Metal-binding</keyword>
<proteinExistence type="predicted"/>
<dbReference type="RefSeq" id="WP_160360298.1">
    <property type="nucleotide sequence ID" value="NZ_WSRQ01000034.1"/>
</dbReference>
<feature type="binding site" evidence="2">
    <location>
        <position position="105"/>
    </location>
    <ligand>
        <name>Zn(2+)</name>
        <dbReference type="ChEBI" id="CHEBI:29105"/>
        <label>2</label>
    </ligand>
</feature>
<organism evidence="3 4">
    <name type="scientific">Clostridium chromiireducens</name>
    <dbReference type="NCBI Taxonomy" id="225345"/>
    <lineage>
        <taxon>Bacteria</taxon>
        <taxon>Bacillati</taxon>
        <taxon>Bacillota</taxon>
        <taxon>Clostridia</taxon>
        <taxon>Eubacteriales</taxon>
        <taxon>Clostridiaceae</taxon>
        <taxon>Clostridium</taxon>
    </lineage>
</organism>
<dbReference type="Gene3D" id="3.30.1360.130">
    <property type="entry name" value="Dipeptide transport protein"/>
    <property type="match status" value="1"/>
</dbReference>
<feature type="active site" description="Nucleophile" evidence="1">
    <location>
        <position position="117"/>
    </location>
</feature>
<dbReference type="InterPro" id="IPR007035">
    <property type="entry name" value="Peptidase_M55"/>
</dbReference>
<protein>
    <submittedName>
        <fullName evidence="3">Amino acid amidase</fullName>
    </submittedName>
</protein>
<dbReference type="SUPFAM" id="SSF63992">
    <property type="entry name" value="Dipeptide transport protein"/>
    <property type="match status" value="1"/>
</dbReference>
<feature type="binding site" evidence="2">
    <location>
        <position position="60"/>
    </location>
    <ligand>
        <name>Zn(2+)</name>
        <dbReference type="ChEBI" id="CHEBI:29105"/>
        <label>2</label>
    </ligand>
</feature>
<evidence type="ECO:0000256" key="1">
    <source>
        <dbReference type="PIRSR" id="PIRSR015853-1"/>
    </source>
</evidence>
<feature type="binding site" evidence="2">
    <location>
        <position position="8"/>
    </location>
    <ligand>
        <name>Zn(2+)</name>
        <dbReference type="ChEBI" id="CHEBI:29105"/>
        <label>2</label>
    </ligand>
</feature>
<reference evidence="3" key="1">
    <citation type="submission" date="2019-12" db="EMBL/GenBank/DDBJ databases">
        <title>Microbes associate with the intestines of laboratory mice.</title>
        <authorList>
            <person name="Navarre W."/>
            <person name="Wong E."/>
        </authorList>
    </citation>
    <scope>NUCLEOTIDE SEQUENCE</scope>
    <source>
        <strain evidence="3">NM79_F5</strain>
    </source>
</reference>
<feature type="binding site" evidence="2">
    <location>
        <position position="8"/>
    </location>
    <ligand>
        <name>Zn(2+)</name>
        <dbReference type="ChEBI" id="CHEBI:29105"/>
        <label>1</label>
    </ligand>
</feature>